<evidence type="ECO:0000313" key="4">
    <source>
        <dbReference type="EMBL" id="KAF7345618.1"/>
    </source>
</evidence>
<evidence type="ECO:0000256" key="1">
    <source>
        <dbReference type="ARBA" id="ARBA00006484"/>
    </source>
</evidence>
<evidence type="ECO:0000256" key="3">
    <source>
        <dbReference type="RuleBase" id="RU000363"/>
    </source>
</evidence>
<dbReference type="Proteomes" id="UP000620124">
    <property type="component" value="Unassembled WGS sequence"/>
</dbReference>
<organism evidence="4 5">
    <name type="scientific">Mycena venus</name>
    <dbReference type="NCBI Taxonomy" id="2733690"/>
    <lineage>
        <taxon>Eukaryota</taxon>
        <taxon>Fungi</taxon>
        <taxon>Dikarya</taxon>
        <taxon>Basidiomycota</taxon>
        <taxon>Agaricomycotina</taxon>
        <taxon>Agaricomycetes</taxon>
        <taxon>Agaricomycetidae</taxon>
        <taxon>Agaricales</taxon>
        <taxon>Marasmiineae</taxon>
        <taxon>Mycenaceae</taxon>
        <taxon>Mycena</taxon>
    </lineage>
</organism>
<accession>A0A8H6XPK8</accession>
<keyword evidence="2" id="KW-0560">Oxidoreductase</keyword>
<reference evidence="4" key="1">
    <citation type="submission" date="2020-05" db="EMBL/GenBank/DDBJ databases">
        <title>Mycena genomes resolve the evolution of fungal bioluminescence.</title>
        <authorList>
            <person name="Tsai I.J."/>
        </authorList>
    </citation>
    <scope>NUCLEOTIDE SEQUENCE</scope>
    <source>
        <strain evidence="4">CCC161011</strain>
    </source>
</reference>
<gene>
    <name evidence="4" type="ORF">MVEN_01580900</name>
</gene>
<dbReference type="SUPFAM" id="SSF51735">
    <property type="entry name" value="NAD(P)-binding Rossmann-fold domains"/>
    <property type="match status" value="1"/>
</dbReference>
<proteinExistence type="inferred from homology"/>
<dbReference type="PRINTS" id="PR00081">
    <property type="entry name" value="GDHRDH"/>
</dbReference>
<dbReference type="PANTHER" id="PTHR44169:SF6">
    <property type="entry name" value="NADPH-DEPENDENT 1-ACYLDIHYDROXYACETONE PHOSPHATE REDUCTASE"/>
    <property type="match status" value="1"/>
</dbReference>
<name>A0A8H6XPK8_9AGAR</name>
<dbReference type="GO" id="GO:0016491">
    <property type="term" value="F:oxidoreductase activity"/>
    <property type="evidence" value="ECO:0007669"/>
    <property type="project" value="UniProtKB-KW"/>
</dbReference>
<dbReference type="EMBL" id="JACAZI010000013">
    <property type="protein sequence ID" value="KAF7345618.1"/>
    <property type="molecule type" value="Genomic_DNA"/>
</dbReference>
<dbReference type="PANTHER" id="PTHR44169">
    <property type="entry name" value="NADPH-DEPENDENT 1-ACYLDIHYDROXYACETONE PHOSPHATE REDUCTASE"/>
    <property type="match status" value="1"/>
</dbReference>
<dbReference type="OrthoDB" id="2102561at2759"/>
<dbReference type="AlphaFoldDB" id="A0A8H6XPK8"/>
<dbReference type="InterPro" id="IPR002347">
    <property type="entry name" value="SDR_fam"/>
</dbReference>
<dbReference type="GO" id="GO:0005783">
    <property type="term" value="C:endoplasmic reticulum"/>
    <property type="evidence" value="ECO:0007669"/>
    <property type="project" value="TreeGrafter"/>
</dbReference>
<sequence>MAPPNVALVTGSSEGGIGFYLCQKLAERGFTVYATSRTLSSTAALVHPNIKKLPLDVTDDSQVQSVVASIIEESGQIDMLINNAGILAPGPTVDWKAEDVKTVYDTNVFSIIRLCGAVVPHMAKRRKGTIVNIGSIVGEFPTPWMGVYDSSKAAVRLLTEVLSMECKPFDIRVMLVAPGSIQSKIIEKHDHFQLAPNSIYGAFFHNIRQRLEAARDKLAMPADKFAEEIVTKALRPNPPSYVLTGGNSTLFRFLAFLPRRLYLSIIWGMFSKPEAKSKRD</sequence>
<protein>
    <submittedName>
        <fullName evidence="4">NAD-P-binding protein</fullName>
    </submittedName>
</protein>
<evidence type="ECO:0000313" key="5">
    <source>
        <dbReference type="Proteomes" id="UP000620124"/>
    </source>
</evidence>
<dbReference type="Gene3D" id="3.40.50.720">
    <property type="entry name" value="NAD(P)-binding Rossmann-like Domain"/>
    <property type="match status" value="1"/>
</dbReference>
<comment type="similarity">
    <text evidence="1 3">Belongs to the short-chain dehydrogenases/reductases (SDR) family.</text>
</comment>
<keyword evidence="5" id="KW-1185">Reference proteome</keyword>
<dbReference type="CDD" id="cd05374">
    <property type="entry name" value="17beta-HSD-like_SDR_c"/>
    <property type="match status" value="1"/>
</dbReference>
<comment type="caution">
    <text evidence="4">The sequence shown here is derived from an EMBL/GenBank/DDBJ whole genome shotgun (WGS) entry which is preliminary data.</text>
</comment>
<dbReference type="InterPro" id="IPR036291">
    <property type="entry name" value="NAD(P)-bd_dom_sf"/>
</dbReference>
<dbReference type="PRINTS" id="PR00080">
    <property type="entry name" value="SDRFAMILY"/>
</dbReference>
<evidence type="ECO:0000256" key="2">
    <source>
        <dbReference type="ARBA" id="ARBA00023002"/>
    </source>
</evidence>
<dbReference type="Pfam" id="PF00106">
    <property type="entry name" value="adh_short"/>
    <property type="match status" value="1"/>
</dbReference>